<comment type="caution">
    <text evidence="2">The sequence shown here is derived from an EMBL/GenBank/DDBJ whole genome shotgun (WGS) entry which is preliminary data.</text>
</comment>
<dbReference type="InterPro" id="IPR052460">
    <property type="entry name" value="ER_disulfide_reductase"/>
</dbReference>
<dbReference type="InterPro" id="IPR013766">
    <property type="entry name" value="Thioredoxin_domain"/>
</dbReference>
<proteinExistence type="predicted"/>
<dbReference type="PANTHER" id="PTHR44340:SF1">
    <property type="entry name" value="DNAJ HOMOLOG SUBFAMILY C MEMBER 10"/>
    <property type="match status" value="1"/>
</dbReference>
<dbReference type="Proteomes" id="UP000770717">
    <property type="component" value="Unassembled WGS sequence"/>
</dbReference>
<feature type="non-terminal residue" evidence="2">
    <location>
        <position position="1"/>
    </location>
</feature>
<reference evidence="2" key="1">
    <citation type="thesis" date="2020" institute="ProQuest LLC" country="789 East Eisenhower Parkway, Ann Arbor, MI, USA">
        <title>Comparative Genomics and Chromosome Evolution.</title>
        <authorList>
            <person name="Mudd A.B."/>
        </authorList>
    </citation>
    <scope>NUCLEOTIDE SEQUENCE</scope>
    <source>
        <strain evidence="2">HN-11 Male</strain>
        <tissue evidence="2">Kidney and liver</tissue>
    </source>
</reference>
<evidence type="ECO:0000313" key="2">
    <source>
        <dbReference type="EMBL" id="KAG9460547.1"/>
    </source>
</evidence>
<sequence length="94" mass="10828">WCPPCKALLPELRKASKRAFGQVRFGTLDCTIHEGLCNMHNIRAYPTTVVFNQSNIHEYEGHHSAEQILEFIEVLYILCYGCCEIKHLSTLNVY</sequence>
<dbReference type="Gene3D" id="3.40.30.10">
    <property type="entry name" value="Glutaredoxin"/>
    <property type="match status" value="1"/>
</dbReference>
<gene>
    <name evidence="2" type="ORF">GDO78_021066</name>
</gene>
<dbReference type="FunFam" id="3.40.30.10:FF:000087">
    <property type="entry name" value="DnaJ homolog subfamily C member 10"/>
    <property type="match status" value="1"/>
</dbReference>
<protein>
    <recommendedName>
        <fullName evidence="1">Thioredoxin domain-containing protein</fullName>
    </recommendedName>
</protein>
<dbReference type="Pfam" id="PF00085">
    <property type="entry name" value="Thioredoxin"/>
    <property type="match status" value="1"/>
</dbReference>
<dbReference type="GO" id="GO:0005788">
    <property type="term" value="C:endoplasmic reticulum lumen"/>
    <property type="evidence" value="ECO:0007669"/>
    <property type="project" value="TreeGrafter"/>
</dbReference>
<feature type="non-terminal residue" evidence="2">
    <location>
        <position position="94"/>
    </location>
</feature>
<evidence type="ECO:0000259" key="1">
    <source>
        <dbReference type="PROSITE" id="PS51352"/>
    </source>
</evidence>
<dbReference type="GO" id="GO:0015035">
    <property type="term" value="F:protein-disulfide reductase activity"/>
    <property type="evidence" value="ECO:0007669"/>
    <property type="project" value="TreeGrafter"/>
</dbReference>
<evidence type="ECO:0000313" key="3">
    <source>
        <dbReference type="Proteomes" id="UP000770717"/>
    </source>
</evidence>
<dbReference type="PROSITE" id="PS51352">
    <property type="entry name" value="THIOREDOXIN_2"/>
    <property type="match status" value="1"/>
</dbReference>
<name>A0A8J6AYQ0_ELECQ</name>
<dbReference type="PANTHER" id="PTHR44340">
    <property type="entry name" value="DNAJ HOMOLOG SUBFAMILY C MEMBER 10"/>
    <property type="match status" value="1"/>
</dbReference>
<organism evidence="2 3">
    <name type="scientific">Eleutherodactylus coqui</name>
    <name type="common">Puerto Rican coqui</name>
    <dbReference type="NCBI Taxonomy" id="57060"/>
    <lineage>
        <taxon>Eukaryota</taxon>
        <taxon>Metazoa</taxon>
        <taxon>Chordata</taxon>
        <taxon>Craniata</taxon>
        <taxon>Vertebrata</taxon>
        <taxon>Euteleostomi</taxon>
        <taxon>Amphibia</taxon>
        <taxon>Batrachia</taxon>
        <taxon>Anura</taxon>
        <taxon>Neobatrachia</taxon>
        <taxon>Hyloidea</taxon>
        <taxon>Eleutherodactylidae</taxon>
        <taxon>Eleutherodactylinae</taxon>
        <taxon>Eleutherodactylus</taxon>
        <taxon>Eleutherodactylus</taxon>
    </lineage>
</organism>
<dbReference type="OrthoDB" id="5810603at2759"/>
<dbReference type="GO" id="GO:0016671">
    <property type="term" value="F:oxidoreductase activity, acting on a sulfur group of donors, disulfide as acceptor"/>
    <property type="evidence" value="ECO:0007669"/>
    <property type="project" value="TreeGrafter"/>
</dbReference>
<dbReference type="AlphaFoldDB" id="A0A8J6AYQ0"/>
<dbReference type="GO" id="GO:0036498">
    <property type="term" value="P:IRE1-mediated unfolded protein response"/>
    <property type="evidence" value="ECO:0007669"/>
    <property type="project" value="TreeGrafter"/>
</dbReference>
<accession>A0A8J6AYQ0</accession>
<dbReference type="SUPFAM" id="SSF52833">
    <property type="entry name" value="Thioredoxin-like"/>
    <property type="match status" value="1"/>
</dbReference>
<dbReference type="EMBL" id="WNTK01058870">
    <property type="protein sequence ID" value="KAG9460547.1"/>
    <property type="molecule type" value="Genomic_DNA"/>
</dbReference>
<dbReference type="InterPro" id="IPR036249">
    <property type="entry name" value="Thioredoxin-like_sf"/>
</dbReference>
<feature type="domain" description="Thioredoxin" evidence="1">
    <location>
        <begin position="1"/>
        <end position="77"/>
    </location>
</feature>
<keyword evidence="3" id="KW-1185">Reference proteome</keyword>
<dbReference type="GO" id="GO:0051787">
    <property type="term" value="F:misfolded protein binding"/>
    <property type="evidence" value="ECO:0007669"/>
    <property type="project" value="TreeGrafter"/>
</dbReference>